<evidence type="ECO:0000313" key="4">
    <source>
        <dbReference type="Proteomes" id="UP000242501"/>
    </source>
</evidence>
<name>A0A1G6HEQ2_9GAMM</name>
<proteinExistence type="predicted"/>
<dbReference type="STRING" id="1219383.SAMN05421733_105107"/>
<dbReference type="RefSeq" id="WP_092747862.1">
    <property type="nucleotide sequence ID" value="NZ_FMYL01000005.1"/>
</dbReference>
<accession>A0A1G6HEQ2</accession>
<dbReference type="GO" id="GO:0016787">
    <property type="term" value="F:hydrolase activity"/>
    <property type="evidence" value="ECO:0007669"/>
    <property type="project" value="UniProtKB-KW"/>
</dbReference>
<protein>
    <submittedName>
        <fullName evidence="3">Alpha/beta hydrolase fold</fullName>
    </submittedName>
</protein>
<dbReference type="InterPro" id="IPR049492">
    <property type="entry name" value="BD-FAE-like_dom"/>
</dbReference>
<dbReference type="AlphaFoldDB" id="A0A1G6HEQ2"/>
<dbReference type="Proteomes" id="UP000242501">
    <property type="component" value="Unassembled WGS sequence"/>
</dbReference>
<gene>
    <name evidence="3" type="ORF">SAMN05421733_105107</name>
</gene>
<dbReference type="PANTHER" id="PTHR48081">
    <property type="entry name" value="AB HYDROLASE SUPERFAMILY PROTEIN C4A8.06C"/>
    <property type="match status" value="1"/>
</dbReference>
<keyword evidence="4" id="KW-1185">Reference proteome</keyword>
<keyword evidence="1 3" id="KW-0378">Hydrolase</keyword>
<dbReference type="OrthoDB" id="9771666at2"/>
<sequence length="289" mass="33018">MIKRQRITTRIKHARQAWKNFRVYEVVSHRLNQSIGTSHFALTANVAYGQHERQNFDLYRAVSPRKDRALMVFVHGGTWARGDKSDYAFVAESFAKEGFDVVVLNYRLAPQHKFPEYVDDLIHAVNYVHSQQQALSISTENLILMGHSAGAFNIMSALYAQAPDYTFNCMSQIKAVIGLAGPYHFNYANDANLQQAFPLEQHYKQVMPYYYVKKNNIQHLLLIAELDLIVASHNSKDMHYALCRAGNESTFERVPYAGHISLVGSLSSRFSDYFATKRLILSYLAKVLN</sequence>
<dbReference type="Pfam" id="PF20434">
    <property type="entry name" value="BD-FAE"/>
    <property type="match status" value="1"/>
</dbReference>
<dbReference type="Gene3D" id="3.40.50.1820">
    <property type="entry name" value="alpha/beta hydrolase"/>
    <property type="match status" value="1"/>
</dbReference>
<feature type="domain" description="BD-FAE-like" evidence="2">
    <location>
        <begin position="57"/>
        <end position="242"/>
    </location>
</feature>
<dbReference type="InterPro" id="IPR029058">
    <property type="entry name" value="AB_hydrolase_fold"/>
</dbReference>
<organism evidence="3 4">
    <name type="scientific">Acinetobacter boissieri</name>
    <dbReference type="NCBI Taxonomy" id="1219383"/>
    <lineage>
        <taxon>Bacteria</taxon>
        <taxon>Pseudomonadati</taxon>
        <taxon>Pseudomonadota</taxon>
        <taxon>Gammaproteobacteria</taxon>
        <taxon>Moraxellales</taxon>
        <taxon>Moraxellaceae</taxon>
        <taxon>Acinetobacter</taxon>
    </lineage>
</organism>
<dbReference type="InterPro" id="IPR050300">
    <property type="entry name" value="GDXG_lipolytic_enzyme"/>
</dbReference>
<dbReference type="PANTHER" id="PTHR48081:SF33">
    <property type="entry name" value="KYNURENINE FORMAMIDASE"/>
    <property type="match status" value="1"/>
</dbReference>
<evidence type="ECO:0000256" key="1">
    <source>
        <dbReference type="ARBA" id="ARBA00022801"/>
    </source>
</evidence>
<evidence type="ECO:0000313" key="3">
    <source>
        <dbReference type="EMBL" id="SDB92701.1"/>
    </source>
</evidence>
<dbReference type="EMBL" id="FMYL01000005">
    <property type="protein sequence ID" value="SDB92701.1"/>
    <property type="molecule type" value="Genomic_DNA"/>
</dbReference>
<evidence type="ECO:0000259" key="2">
    <source>
        <dbReference type="Pfam" id="PF20434"/>
    </source>
</evidence>
<reference evidence="4" key="1">
    <citation type="submission" date="2016-09" db="EMBL/GenBank/DDBJ databases">
        <authorList>
            <person name="Varghese N."/>
            <person name="Submissions S."/>
        </authorList>
    </citation>
    <scope>NUCLEOTIDE SEQUENCE [LARGE SCALE GENOMIC DNA]</scope>
    <source>
        <strain evidence="4">ANC 4422</strain>
    </source>
</reference>
<dbReference type="SUPFAM" id="SSF53474">
    <property type="entry name" value="alpha/beta-Hydrolases"/>
    <property type="match status" value="1"/>
</dbReference>